<dbReference type="EMBL" id="CACRSZ010000045">
    <property type="protein sequence ID" value="VYT18424.1"/>
    <property type="molecule type" value="Genomic_DNA"/>
</dbReference>
<evidence type="ECO:0000256" key="1">
    <source>
        <dbReference type="SAM" id="SignalP"/>
    </source>
</evidence>
<dbReference type="InterPro" id="IPR018247">
    <property type="entry name" value="EF_Hand_1_Ca_BS"/>
</dbReference>
<sequence>MGVKQDSRFMKMFKVMAAFMLGIAFCLGFTACSDNDENGNGNDGDNTTTVVNPEKVFTGGLPKSVSGMSISQNEEGLVTSITTDEGEKAVFEYFPVTRAEASINSARITVTDENGDVTELNLQLNSDGYVKYCKSIDHAGTPDADEFTWEMEYDTEGHLIEMRRSESDGELTKITYKDGDVVATFTQSFLDDGGKDINGDGKIDNQDIWPDTKIYYTTDEITTPIENKGCLMMFDELLDVDMDEMIYAYYGGMLGTATKHLPLRMHAPYAHDSQGFYFSDYDFKWTLNSNGYPTELIVKRPGEGTWEDRYSFAW</sequence>
<dbReference type="CDD" id="cd12871">
    <property type="entry name" value="Bacuni_01323_like"/>
    <property type="match status" value="1"/>
</dbReference>
<dbReference type="Gene3D" id="2.40.160.190">
    <property type="match status" value="1"/>
</dbReference>
<dbReference type="AlphaFoldDB" id="A0A174VJ02"/>
<keyword evidence="1" id="KW-0732">Signal</keyword>
<reference evidence="4" key="2">
    <citation type="submission" date="2019-11" db="EMBL/GenBank/DDBJ databases">
        <authorList>
            <person name="Feng L."/>
        </authorList>
    </citation>
    <scope>NUCLEOTIDE SEQUENCE</scope>
    <source>
        <strain evidence="4">BfaecisLFYP10</strain>
    </source>
</reference>
<feature type="signal peptide" evidence="1">
    <location>
        <begin position="1"/>
        <end position="31"/>
    </location>
</feature>
<dbReference type="Pfam" id="PF15283">
    <property type="entry name" value="DUF4595"/>
    <property type="match status" value="1"/>
</dbReference>
<dbReference type="Proteomes" id="UP000095606">
    <property type="component" value="Unassembled WGS sequence"/>
</dbReference>
<accession>A0A6N2UJ90</accession>
<evidence type="ECO:0000313" key="4">
    <source>
        <dbReference type="EMBL" id="VYT18424.1"/>
    </source>
</evidence>
<name>A0A174VJ02_9BACE</name>
<feature type="domain" description="DUF4595" evidence="2">
    <location>
        <begin position="72"/>
        <end position="294"/>
    </location>
</feature>
<accession>A0A174VJ02</accession>
<dbReference type="EMBL" id="CZAE01000049">
    <property type="protein sequence ID" value="CUQ34723.1"/>
    <property type="molecule type" value="Genomic_DNA"/>
</dbReference>
<evidence type="ECO:0000259" key="2">
    <source>
        <dbReference type="Pfam" id="PF15283"/>
    </source>
</evidence>
<dbReference type="InterPro" id="IPR027931">
    <property type="entry name" value="DUF4595"/>
</dbReference>
<protein>
    <recommendedName>
        <fullName evidence="2">DUF4595 domain-containing protein</fullName>
    </recommendedName>
</protein>
<feature type="chain" id="PRO_5033732319" description="DUF4595 domain-containing protein" evidence="1">
    <location>
        <begin position="32"/>
        <end position="314"/>
    </location>
</feature>
<gene>
    <name evidence="4" type="ORF">BFLFYP10_01673</name>
    <name evidence="3" type="ORF">ERS852461_05097</name>
</gene>
<proteinExistence type="predicted"/>
<evidence type="ECO:0000313" key="5">
    <source>
        <dbReference type="Proteomes" id="UP000095606"/>
    </source>
</evidence>
<dbReference type="PROSITE" id="PS00018">
    <property type="entry name" value="EF_HAND_1"/>
    <property type="match status" value="1"/>
</dbReference>
<dbReference type="PROSITE" id="PS51257">
    <property type="entry name" value="PROKAR_LIPOPROTEIN"/>
    <property type="match status" value="1"/>
</dbReference>
<organism evidence="3 5">
    <name type="scientific">Bacteroides faecis</name>
    <dbReference type="NCBI Taxonomy" id="674529"/>
    <lineage>
        <taxon>Bacteria</taxon>
        <taxon>Pseudomonadati</taxon>
        <taxon>Bacteroidota</taxon>
        <taxon>Bacteroidia</taxon>
        <taxon>Bacteroidales</taxon>
        <taxon>Bacteroidaceae</taxon>
        <taxon>Bacteroides</taxon>
    </lineage>
</organism>
<reference evidence="3 5" key="1">
    <citation type="submission" date="2015-09" db="EMBL/GenBank/DDBJ databases">
        <authorList>
            <consortium name="Pathogen Informatics"/>
        </authorList>
    </citation>
    <scope>NUCLEOTIDE SEQUENCE [LARGE SCALE GENOMIC DNA]</scope>
    <source>
        <strain evidence="3 5">2789STDY5834846</strain>
    </source>
</reference>
<evidence type="ECO:0000313" key="3">
    <source>
        <dbReference type="EMBL" id="CUQ34723.1"/>
    </source>
</evidence>